<comment type="caution">
    <text evidence="3">The sequence shown here is derived from an EMBL/GenBank/DDBJ whole genome shotgun (WGS) entry which is preliminary data.</text>
</comment>
<dbReference type="Proteomes" id="UP001500618">
    <property type="component" value="Unassembled WGS sequence"/>
</dbReference>
<sequence>MLDFEGTKEELADQVVIPEFAQIQGDGKRRRNRRRVGAVAAAVAVVALAAAVVPLAQGRLAGVQSADPLAGAVAGPVAGAEVLLTGAPVTLSWYGELDTREALAVTLSEGKAPSMARTVDGGHTWKAWRLPPGIGVTTGDQLIQTGSTLNVVYPQVISRTVVQIGNYLSRDAGQTWTKTAGTAVNGVMMNHGEGNFYTAVIAAPVPSAPTGWPVRAFCVDNNKAGIPATCGMYAIDPVEGGWHPFAKQPSTTWGDAEGAVDASGRLWFSHSAESKCILSSSVDHGATWTTLSIDKADGCAGVPMSGTDGTAYATLSGLLASIPPSVLVSHDGWKTWQKTQLGTPPVDLIAVLPDGALLAAPRHVTSPGKPATSAAPGFLLSRDGGKTFQQIAGTAGFSSLKTTAVGSYIGSSNSGEPGKQSISDDGEHWSKAPQVPGQK</sequence>
<name>A0ABN2G403_9ACTN</name>
<keyword evidence="2" id="KW-1133">Transmembrane helix</keyword>
<evidence type="ECO:0000256" key="1">
    <source>
        <dbReference type="SAM" id="MobiDB-lite"/>
    </source>
</evidence>
<evidence type="ECO:0000313" key="3">
    <source>
        <dbReference type="EMBL" id="GAA1664973.1"/>
    </source>
</evidence>
<evidence type="ECO:0000313" key="4">
    <source>
        <dbReference type="Proteomes" id="UP001500618"/>
    </source>
</evidence>
<dbReference type="Gene3D" id="2.130.10.10">
    <property type="entry name" value="YVTN repeat-like/Quinoprotein amine dehydrogenase"/>
    <property type="match status" value="1"/>
</dbReference>
<dbReference type="InterPro" id="IPR015943">
    <property type="entry name" value="WD40/YVTN_repeat-like_dom_sf"/>
</dbReference>
<gene>
    <name evidence="3" type="ORF">GCM10009765_13180</name>
</gene>
<feature type="compositionally biased region" description="Polar residues" evidence="1">
    <location>
        <begin position="408"/>
        <end position="423"/>
    </location>
</feature>
<accession>A0ABN2G403</accession>
<dbReference type="SUPFAM" id="SSF110296">
    <property type="entry name" value="Oligoxyloglucan reducing end-specific cellobiohydrolase"/>
    <property type="match status" value="1"/>
</dbReference>
<keyword evidence="2" id="KW-0472">Membrane</keyword>
<keyword evidence="2" id="KW-0812">Transmembrane</keyword>
<protein>
    <recommendedName>
        <fullName evidence="5">Exo-alpha-sialidase</fullName>
    </recommendedName>
</protein>
<keyword evidence="4" id="KW-1185">Reference proteome</keyword>
<proteinExistence type="predicted"/>
<organism evidence="3 4">
    <name type="scientific">Fodinicola feengrottensis</name>
    <dbReference type="NCBI Taxonomy" id="435914"/>
    <lineage>
        <taxon>Bacteria</taxon>
        <taxon>Bacillati</taxon>
        <taxon>Actinomycetota</taxon>
        <taxon>Actinomycetes</taxon>
        <taxon>Mycobacteriales</taxon>
        <taxon>Fodinicola</taxon>
    </lineage>
</organism>
<evidence type="ECO:0000256" key="2">
    <source>
        <dbReference type="SAM" id="Phobius"/>
    </source>
</evidence>
<reference evidence="3 4" key="1">
    <citation type="journal article" date="2019" name="Int. J. Syst. Evol. Microbiol.">
        <title>The Global Catalogue of Microorganisms (GCM) 10K type strain sequencing project: providing services to taxonomists for standard genome sequencing and annotation.</title>
        <authorList>
            <consortium name="The Broad Institute Genomics Platform"/>
            <consortium name="The Broad Institute Genome Sequencing Center for Infectious Disease"/>
            <person name="Wu L."/>
            <person name="Ma J."/>
        </authorList>
    </citation>
    <scope>NUCLEOTIDE SEQUENCE [LARGE SCALE GENOMIC DNA]</scope>
    <source>
        <strain evidence="3 4">JCM 14718</strain>
    </source>
</reference>
<feature type="region of interest" description="Disordered" evidence="1">
    <location>
        <begin position="408"/>
        <end position="439"/>
    </location>
</feature>
<evidence type="ECO:0008006" key="5">
    <source>
        <dbReference type="Google" id="ProtNLM"/>
    </source>
</evidence>
<dbReference type="EMBL" id="BAAANY010000005">
    <property type="protein sequence ID" value="GAA1664973.1"/>
    <property type="molecule type" value="Genomic_DNA"/>
</dbReference>
<feature type="transmembrane region" description="Helical" evidence="2">
    <location>
        <begin position="36"/>
        <end position="56"/>
    </location>
</feature>
<dbReference type="CDD" id="cd15482">
    <property type="entry name" value="Sialidase_non-viral"/>
    <property type="match status" value="1"/>
</dbReference>